<reference evidence="8" key="1">
    <citation type="submission" date="2022-12" db="EMBL/GenBank/DDBJ databases">
        <title>Marinomonas 15G1-11 sp. nov, isolated from marine algae.</title>
        <authorList>
            <person name="Butt M."/>
            <person name="Choi D.G."/>
            <person name="Kim J.M."/>
            <person name="Lee J.K."/>
            <person name="Baek J.H."/>
            <person name="Jeon C.O."/>
        </authorList>
    </citation>
    <scope>NUCLEOTIDE SEQUENCE</scope>
    <source>
        <strain evidence="8">15G1-11</strain>
    </source>
</reference>
<dbReference type="PANTHER" id="PTHR34040">
    <property type="entry name" value="FLAGELLAR BIOSYNTHETIC PROTEIN FLIQ"/>
    <property type="match status" value="1"/>
</dbReference>
<accession>A0ABT4JYZ8</accession>
<evidence type="ECO:0000256" key="5">
    <source>
        <dbReference type="ARBA" id="ARBA00022989"/>
    </source>
</evidence>
<evidence type="ECO:0000256" key="4">
    <source>
        <dbReference type="ARBA" id="ARBA00022692"/>
    </source>
</evidence>
<evidence type="ECO:0000313" key="8">
    <source>
        <dbReference type="EMBL" id="MCZ2723302.1"/>
    </source>
</evidence>
<evidence type="ECO:0000256" key="7">
    <source>
        <dbReference type="RuleBase" id="RU364090"/>
    </source>
</evidence>
<dbReference type="RefSeq" id="WP_269127389.1">
    <property type="nucleotide sequence ID" value="NZ_JAPUBN010000020.1"/>
</dbReference>
<dbReference type="PIRSF" id="PIRSF004669">
    <property type="entry name" value="FliQ"/>
    <property type="match status" value="1"/>
</dbReference>
<comment type="function">
    <text evidence="7">Role in flagellar biosynthesis.</text>
</comment>
<organism evidence="8 9">
    <name type="scientific">Marinomonas phaeophyticola</name>
    <dbReference type="NCBI Taxonomy" id="3004091"/>
    <lineage>
        <taxon>Bacteria</taxon>
        <taxon>Pseudomonadati</taxon>
        <taxon>Pseudomonadota</taxon>
        <taxon>Gammaproteobacteria</taxon>
        <taxon>Oceanospirillales</taxon>
        <taxon>Oceanospirillaceae</taxon>
        <taxon>Marinomonas</taxon>
    </lineage>
</organism>
<dbReference type="PRINTS" id="PR00952">
    <property type="entry name" value="TYPE3IMQPROT"/>
</dbReference>
<name>A0ABT4JYZ8_9GAMM</name>
<gene>
    <name evidence="7 8" type="primary">fliQ</name>
    <name evidence="8" type="ORF">O1D97_17245</name>
</gene>
<protein>
    <recommendedName>
        <fullName evidence="7">Flagellar biosynthetic protein FliQ</fullName>
    </recommendedName>
</protein>
<evidence type="ECO:0000313" key="9">
    <source>
        <dbReference type="Proteomes" id="UP001149719"/>
    </source>
</evidence>
<keyword evidence="3 7" id="KW-1003">Cell membrane</keyword>
<keyword evidence="8" id="KW-0282">Flagellum</keyword>
<keyword evidence="8" id="KW-0969">Cilium</keyword>
<dbReference type="EMBL" id="JAPUBN010000020">
    <property type="protein sequence ID" value="MCZ2723302.1"/>
    <property type="molecule type" value="Genomic_DNA"/>
</dbReference>
<comment type="similarity">
    <text evidence="2 7">Belongs to the FliQ/MopD/SpaQ family.</text>
</comment>
<evidence type="ECO:0000256" key="1">
    <source>
        <dbReference type="ARBA" id="ARBA00004651"/>
    </source>
</evidence>
<dbReference type="PANTHER" id="PTHR34040:SF8">
    <property type="entry name" value="FLAGELLAR BIOSYNTHETIC PROTEIN FLIQ"/>
    <property type="match status" value="1"/>
</dbReference>
<feature type="transmembrane region" description="Helical" evidence="7">
    <location>
        <begin position="14"/>
        <end position="39"/>
    </location>
</feature>
<dbReference type="Proteomes" id="UP001149719">
    <property type="component" value="Unassembled WGS sequence"/>
</dbReference>
<proteinExistence type="inferred from homology"/>
<evidence type="ECO:0000256" key="2">
    <source>
        <dbReference type="ARBA" id="ARBA00006156"/>
    </source>
</evidence>
<comment type="caution">
    <text evidence="8">The sequence shown here is derived from an EMBL/GenBank/DDBJ whole genome shotgun (WGS) entry which is preliminary data.</text>
</comment>
<keyword evidence="4 7" id="KW-0812">Transmembrane</keyword>
<evidence type="ECO:0000256" key="6">
    <source>
        <dbReference type="ARBA" id="ARBA00023136"/>
    </source>
</evidence>
<keyword evidence="8" id="KW-0966">Cell projection</keyword>
<feature type="transmembrane region" description="Helical" evidence="7">
    <location>
        <begin position="51"/>
        <end position="70"/>
    </location>
</feature>
<keyword evidence="9" id="KW-1185">Reference proteome</keyword>
<sequence>MDPQVVLDLYGRGFYLIIVLVSSLMVPGLIAGLVVSVFQAATQINEQTLSFLPRFIITLGVIMYLGPWILMQLTDFTTQLFTNIPMIIG</sequence>
<keyword evidence="6 7" id="KW-0472">Membrane</keyword>
<comment type="subcellular location">
    <subcellularLocation>
        <location evidence="1 7">Cell membrane</location>
        <topology evidence="1">Multi-pass membrane protein</topology>
    </subcellularLocation>
    <subcellularLocation>
        <location evidence="7">Bacterial flagellum basal body</location>
    </subcellularLocation>
</comment>
<dbReference type="Pfam" id="PF01313">
    <property type="entry name" value="Bac_export_3"/>
    <property type="match status" value="1"/>
</dbReference>
<evidence type="ECO:0000256" key="3">
    <source>
        <dbReference type="ARBA" id="ARBA00022475"/>
    </source>
</evidence>
<dbReference type="InterPro" id="IPR006305">
    <property type="entry name" value="FliQ"/>
</dbReference>
<dbReference type="NCBIfam" id="TIGR01402">
    <property type="entry name" value="fliQ"/>
    <property type="match status" value="1"/>
</dbReference>
<dbReference type="InterPro" id="IPR002191">
    <property type="entry name" value="Bac_export_3"/>
</dbReference>
<keyword evidence="7" id="KW-0975">Bacterial flagellum</keyword>
<keyword evidence="5 7" id="KW-1133">Transmembrane helix</keyword>